<keyword evidence="4" id="KW-1185">Reference proteome</keyword>
<dbReference type="Pfam" id="PF07534">
    <property type="entry name" value="TLD"/>
    <property type="match status" value="1"/>
</dbReference>
<evidence type="ECO:0000256" key="1">
    <source>
        <dbReference type="SAM" id="MobiDB-lite"/>
    </source>
</evidence>
<dbReference type="OrthoDB" id="49001at2759"/>
<feature type="region of interest" description="Disordered" evidence="1">
    <location>
        <begin position="32"/>
        <end position="59"/>
    </location>
</feature>
<dbReference type="InterPro" id="IPR006571">
    <property type="entry name" value="TLDc_dom"/>
</dbReference>
<sequence length="408" mass="44937">MSSGSPTMESEEELMVRLQSQFGDLDLTNLLLAGNTGTTSNNKESDDESSSCAAEPTPEELRAWQEAQYQKGQAALQAKRDATKSAVQRRRECLKEEQEDDWEQVPALPQLLNQESVFFPRNEKETEILGVHPLLQQLCTQSSAADILGTPWHLLYSSAQGDGLSFLRLMAKVQGYPGPTVLLMGAIPSPSKALHSSNKTTSASTTTIGFFTTSPWTESNTMTGSSDCFLFAFQEEDSSTDNNKVHFFPPKKTNSKIKEQHYMYCHSSSTTRPKSNTDIHGLGVGGNGSSPAQLRLYLTETLEECRALDYCTLFEPGDLLLGSAQDSLNYFDVTALEVWAVGGEKWIKESLAQQAKQQAIVDANRAKARLVDKQRIWKECFESQQQQAYGGGSMLAATVQVDGSRCDV</sequence>
<protein>
    <recommendedName>
        <fullName evidence="2">TLDc domain-containing protein</fullName>
    </recommendedName>
</protein>
<proteinExistence type="predicted"/>
<feature type="domain" description="TLDc" evidence="2">
    <location>
        <begin position="127"/>
        <end position="342"/>
    </location>
</feature>
<reference evidence="3" key="1">
    <citation type="submission" date="2020-06" db="EMBL/GenBank/DDBJ databases">
        <authorList>
            <consortium name="Plant Systems Biology data submission"/>
        </authorList>
    </citation>
    <scope>NUCLEOTIDE SEQUENCE</scope>
    <source>
        <strain evidence="3">D6</strain>
    </source>
</reference>
<evidence type="ECO:0000313" key="4">
    <source>
        <dbReference type="Proteomes" id="UP001153069"/>
    </source>
</evidence>
<dbReference type="AlphaFoldDB" id="A0A9N8HRU8"/>
<dbReference type="SMART" id="SM00584">
    <property type="entry name" value="TLDc"/>
    <property type="match status" value="1"/>
</dbReference>
<name>A0A9N8HRU8_9STRA</name>
<dbReference type="PROSITE" id="PS51886">
    <property type="entry name" value="TLDC"/>
    <property type="match status" value="1"/>
</dbReference>
<dbReference type="Proteomes" id="UP001153069">
    <property type="component" value="Unassembled WGS sequence"/>
</dbReference>
<gene>
    <name evidence="3" type="ORF">SEMRO_1106_G241970.1</name>
</gene>
<evidence type="ECO:0000313" key="3">
    <source>
        <dbReference type="EMBL" id="CAB9520483.1"/>
    </source>
</evidence>
<comment type="caution">
    <text evidence="3">The sequence shown here is derived from an EMBL/GenBank/DDBJ whole genome shotgun (WGS) entry which is preliminary data.</text>
</comment>
<accession>A0A9N8HRU8</accession>
<evidence type="ECO:0000259" key="2">
    <source>
        <dbReference type="PROSITE" id="PS51886"/>
    </source>
</evidence>
<organism evidence="3 4">
    <name type="scientific">Seminavis robusta</name>
    <dbReference type="NCBI Taxonomy" id="568900"/>
    <lineage>
        <taxon>Eukaryota</taxon>
        <taxon>Sar</taxon>
        <taxon>Stramenopiles</taxon>
        <taxon>Ochrophyta</taxon>
        <taxon>Bacillariophyta</taxon>
        <taxon>Bacillariophyceae</taxon>
        <taxon>Bacillariophycidae</taxon>
        <taxon>Naviculales</taxon>
        <taxon>Naviculaceae</taxon>
        <taxon>Seminavis</taxon>
    </lineage>
</organism>
<dbReference type="EMBL" id="CAICTM010001104">
    <property type="protein sequence ID" value="CAB9520483.1"/>
    <property type="molecule type" value="Genomic_DNA"/>
</dbReference>
<feature type="compositionally biased region" description="Low complexity" evidence="1">
    <location>
        <begin position="32"/>
        <end position="42"/>
    </location>
</feature>